<organism evidence="2 3">
    <name type="scientific">Hypnocyclicus thermotrophus</name>
    <dbReference type="NCBI Taxonomy" id="1627895"/>
    <lineage>
        <taxon>Bacteria</taxon>
        <taxon>Fusobacteriati</taxon>
        <taxon>Fusobacteriota</taxon>
        <taxon>Fusobacteriia</taxon>
        <taxon>Fusobacteriales</taxon>
        <taxon>Fusobacteriaceae</taxon>
        <taxon>Hypnocyclicus</taxon>
    </lineage>
</organism>
<reference evidence="2 3" key="1">
    <citation type="submission" date="2019-03" db="EMBL/GenBank/DDBJ databases">
        <title>Genomic Encyclopedia of Type Strains, Phase IV (KMG-IV): sequencing the most valuable type-strain genomes for metagenomic binning, comparative biology and taxonomic classification.</title>
        <authorList>
            <person name="Goeker M."/>
        </authorList>
    </citation>
    <scope>NUCLEOTIDE SEQUENCE [LARGE SCALE GENOMIC DNA]</scope>
    <source>
        <strain evidence="2 3">DSM 100055</strain>
    </source>
</reference>
<dbReference type="Proteomes" id="UP000294678">
    <property type="component" value="Unassembled WGS sequence"/>
</dbReference>
<dbReference type="RefSeq" id="WP_134113685.1">
    <property type="nucleotide sequence ID" value="NZ_SOBG01000008.1"/>
</dbReference>
<accession>A0AA46DXU0</accession>
<evidence type="ECO:0000313" key="2">
    <source>
        <dbReference type="EMBL" id="TDT68104.1"/>
    </source>
</evidence>
<dbReference type="EMBL" id="SOBG01000008">
    <property type="protein sequence ID" value="TDT68104.1"/>
    <property type="molecule type" value="Genomic_DNA"/>
</dbReference>
<gene>
    <name evidence="2" type="ORF">EV215_1825</name>
</gene>
<dbReference type="Pfam" id="PF01966">
    <property type="entry name" value="HD"/>
    <property type="match status" value="1"/>
</dbReference>
<sequence>MLYKLKQVLNIIYPKIREKDYQLVIKYLEPLELNIFNEMSTYDKKHSINILKDCLKNEKLKDDILYLKLALLHDCGKDKKTKFYQRVFHSITKKGVLQFHTKRGFEKIKDINYKLALLILKHHNKNIQNEKLKIFRKIDDRN</sequence>
<proteinExistence type="predicted"/>
<comment type="caution">
    <text evidence="2">The sequence shown here is derived from an EMBL/GenBank/DDBJ whole genome shotgun (WGS) entry which is preliminary data.</text>
</comment>
<feature type="domain" description="HD" evidence="1">
    <location>
        <begin position="58"/>
        <end position="131"/>
    </location>
</feature>
<evidence type="ECO:0000313" key="3">
    <source>
        <dbReference type="Proteomes" id="UP000294678"/>
    </source>
</evidence>
<name>A0AA46DXU0_9FUSO</name>
<dbReference type="AlphaFoldDB" id="A0AA46DXU0"/>
<dbReference type="InterPro" id="IPR006674">
    <property type="entry name" value="HD_domain"/>
</dbReference>
<protein>
    <submittedName>
        <fullName evidence="2">HD domain-containing protein</fullName>
    </submittedName>
</protein>
<evidence type="ECO:0000259" key="1">
    <source>
        <dbReference type="Pfam" id="PF01966"/>
    </source>
</evidence>
<keyword evidence="3" id="KW-1185">Reference proteome</keyword>